<gene>
    <name evidence="1" type="ORF">MELIAE_LOCUS6735</name>
</gene>
<dbReference type="EMBL" id="OV121135">
    <property type="protein sequence ID" value="CAH0555338.1"/>
    <property type="molecule type" value="Genomic_DNA"/>
</dbReference>
<proteinExistence type="predicted"/>
<dbReference type="AlphaFoldDB" id="A0A9P0B5H0"/>
<accession>A0A9P0B5H0</accession>
<evidence type="ECO:0000313" key="2">
    <source>
        <dbReference type="Proteomes" id="UP001154078"/>
    </source>
</evidence>
<protein>
    <submittedName>
        <fullName evidence="1">Uncharacterized protein</fullName>
    </submittedName>
</protein>
<dbReference type="Proteomes" id="UP001154078">
    <property type="component" value="Chromosome 4"/>
</dbReference>
<name>A0A9P0B5H0_BRAAE</name>
<reference evidence="1" key="1">
    <citation type="submission" date="2021-12" db="EMBL/GenBank/DDBJ databases">
        <authorList>
            <person name="King R."/>
        </authorList>
    </citation>
    <scope>NUCLEOTIDE SEQUENCE</scope>
</reference>
<evidence type="ECO:0000313" key="1">
    <source>
        <dbReference type="EMBL" id="CAH0555338.1"/>
    </source>
</evidence>
<organism evidence="1 2">
    <name type="scientific">Brassicogethes aeneus</name>
    <name type="common">Rape pollen beetle</name>
    <name type="synonym">Meligethes aeneus</name>
    <dbReference type="NCBI Taxonomy" id="1431903"/>
    <lineage>
        <taxon>Eukaryota</taxon>
        <taxon>Metazoa</taxon>
        <taxon>Ecdysozoa</taxon>
        <taxon>Arthropoda</taxon>
        <taxon>Hexapoda</taxon>
        <taxon>Insecta</taxon>
        <taxon>Pterygota</taxon>
        <taxon>Neoptera</taxon>
        <taxon>Endopterygota</taxon>
        <taxon>Coleoptera</taxon>
        <taxon>Polyphaga</taxon>
        <taxon>Cucujiformia</taxon>
        <taxon>Nitidulidae</taxon>
        <taxon>Meligethinae</taxon>
        <taxon>Brassicogethes</taxon>
    </lineage>
</organism>
<sequence>MSQNSTHLFYKSFFNIVVCAGGEDNKKELCCPAKAPMIIPLDKCTAKKNKCPQPPEVATYPDIPRMPNCANCDDLQCLPEEPVCSVPDEIPYCDATCSQLPCIPIQKAPDTKCPPKKEKCEKPCEDVKKKDKCGTQRKGFSLFDDASLNDLFCSNIDDNTVVIYSF</sequence>
<keyword evidence="2" id="KW-1185">Reference proteome</keyword>